<dbReference type="OrthoDB" id="9802264at2"/>
<evidence type="ECO:0000256" key="2">
    <source>
        <dbReference type="ARBA" id="ARBA00022448"/>
    </source>
</evidence>
<comment type="similarity">
    <text evidence="1">Belongs to the ABC transporter superfamily.</text>
</comment>
<dbReference type="SMART" id="SM00382">
    <property type="entry name" value="AAA"/>
    <property type="match status" value="1"/>
</dbReference>
<dbReference type="GO" id="GO:0016887">
    <property type="term" value="F:ATP hydrolysis activity"/>
    <property type="evidence" value="ECO:0007669"/>
    <property type="project" value="InterPro"/>
</dbReference>
<gene>
    <name evidence="6" type="primary">lolD_7</name>
    <name evidence="6" type="ORF">ERS852523_03959</name>
</gene>
<sequence>MYRVYLNNVCKIYGKGNNQVKALDNVSVRIEDNKFTAIIGKSGSGKSTLINMISGLDYPDKGTVTVGDIEISSLSENEKIIFRRKNIGVIFQNYNLLPELNVYENIILPIALDKKKIDEYFLSKVLLQLDINEKIYEYPNNLSGGEQQRIAIARALLSKPQIIIADEPTGNLDGDNSANVIHLLKTICKEFKQTVIIVTHDLEIAYGADAVIKLKDGKIVDNIRSNGNEN</sequence>
<dbReference type="Pfam" id="PF00005">
    <property type="entry name" value="ABC_tran"/>
    <property type="match status" value="1"/>
</dbReference>
<dbReference type="FunFam" id="3.40.50.300:FF:000032">
    <property type="entry name" value="Export ABC transporter ATP-binding protein"/>
    <property type="match status" value="1"/>
</dbReference>
<accession>A0A174TNK2</accession>
<dbReference type="GO" id="GO:0022857">
    <property type="term" value="F:transmembrane transporter activity"/>
    <property type="evidence" value="ECO:0007669"/>
    <property type="project" value="UniProtKB-ARBA"/>
</dbReference>
<evidence type="ECO:0000256" key="1">
    <source>
        <dbReference type="ARBA" id="ARBA00005417"/>
    </source>
</evidence>
<dbReference type="GO" id="GO:0005524">
    <property type="term" value="F:ATP binding"/>
    <property type="evidence" value="ECO:0007669"/>
    <property type="project" value="UniProtKB-KW"/>
</dbReference>
<evidence type="ECO:0000259" key="5">
    <source>
        <dbReference type="PROSITE" id="PS50893"/>
    </source>
</evidence>
<keyword evidence="2" id="KW-0813">Transport</keyword>
<name>A0A174TNK2_9FIRM</name>
<dbReference type="InterPro" id="IPR017911">
    <property type="entry name" value="MacB-like_ATP-bd"/>
</dbReference>
<keyword evidence="6" id="KW-0378">Hydrolase</keyword>
<evidence type="ECO:0000313" key="6">
    <source>
        <dbReference type="EMBL" id="CUQ10011.1"/>
    </source>
</evidence>
<evidence type="ECO:0000313" key="7">
    <source>
        <dbReference type="Proteomes" id="UP000095712"/>
    </source>
</evidence>
<dbReference type="EMBL" id="CZAW01000072">
    <property type="protein sequence ID" value="CUQ10011.1"/>
    <property type="molecule type" value="Genomic_DNA"/>
</dbReference>
<evidence type="ECO:0000256" key="3">
    <source>
        <dbReference type="ARBA" id="ARBA00022741"/>
    </source>
</evidence>
<dbReference type="RefSeq" id="WP_156331266.1">
    <property type="nucleotide sequence ID" value="NZ_CZAW01000072.1"/>
</dbReference>
<dbReference type="CDD" id="cd03255">
    <property type="entry name" value="ABC_MJ0796_LolCDE_FtsE"/>
    <property type="match status" value="1"/>
</dbReference>
<keyword evidence="6" id="KW-0449">Lipoprotein</keyword>
<dbReference type="Gene3D" id="3.40.50.300">
    <property type="entry name" value="P-loop containing nucleotide triphosphate hydrolases"/>
    <property type="match status" value="1"/>
</dbReference>
<evidence type="ECO:0000256" key="4">
    <source>
        <dbReference type="ARBA" id="ARBA00022840"/>
    </source>
</evidence>
<dbReference type="GO" id="GO:0098796">
    <property type="term" value="C:membrane protein complex"/>
    <property type="evidence" value="ECO:0007669"/>
    <property type="project" value="UniProtKB-ARBA"/>
</dbReference>
<protein>
    <submittedName>
        <fullName evidence="6">Lipoprotein-releasing system ATP-binding protein LolD</fullName>
        <ecNumber evidence="6">3.6.3.-</ecNumber>
    </submittedName>
</protein>
<dbReference type="InterPro" id="IPR003593">
    <property type="entry name" value="AAA+_ATPase"/>
</dbReference>
<dbReference type="InterPro" id="IPR027417">
    <property type="entry name" value="P-loop_NTPase"/>
</dbReference>
<dbReference type="PANTHER" id="PTHR42798">
    <property type="entry name" value="LIPOPROTEIN-RELEASING SYSTEM ATP-BINDING PROTEIN LOLD"/>
    <property type="match status" value="1"/>
</dbReference>
<keyword evidence="3" id="KW-0547">Nucleotide-binding</keyword>
<dbReference type="InterPro" id="IPR003439">
    <property type="entry name" value="ABC_transporter-like_ATP-bd"/>
</dbReference>
<dbReference type="PROSITE" id="PS00211">
    <property type="entry name" value="ABC_TRANSPORTER_1"/>
    <property type="match status" value="1"/>
</dbReference>
<keyword evidence="4 6" id="KW-0067">ATP-binding</keyword>
<feature type="domain" description="ABC transporter" evidence="5">
    <location>
        <begin position="4"/>
        <end position="230"/>
    </location>
</feature>
<dbReference type="InterPro" id="IPR017871">
    <property type="entry name" value="ABC_transporter-like_CS"/>
</dbReference>
<dbReference type="AlphaFoldDB" id="A0A174TNK2"/>
<organism evidence="6 7">
    <name type="scientific">Blautia wexlerae</name>
    <dbReference type="NCBI Taxonomy" id="418240"/>
    <lineage>
        <taxon>Bacteria</taxon>
        <taxon>Bacillati</taxon>
        <taxon>Bacillota</taxon>
        <taxon>Clostridia</taxon>
        <taxon>Lachnospirales</taxon>
        <taxon>Lachnospiraceae</taxon>
        <taxon>Blautia</taxon>
    </lineage>
</organism>
<dbReference type="SUPFAM" id="SSF52540">
    <property type="entry name" value="P-loop containing nucleoside triphosphate hydrolases"/>
    <property type="match status" value="1"/>
</dbReference>
<proteinExistence type="inferred from homology"/>
<reference evidence="6 7" key="1">
    <citation type="submission" date="2015-09" db="EMBL/GenBank/DDBJ databases">
        <authorList>
            <consortium name="Pathogen Informatics"/>
        </authorList>
    </citation>
    <scope>NUCLEOTIDE SEQUENCE [LARGE SCALE GENOMIC DNA]</scope>
    <source>
        <strain evidence="6 7">2789STDY5834911</strain>
    </source>
</reference>
<dbReference type="Proteomes" id="UP000095712">
    <property type="component" value="Unassembled WGS sequence"/>
</dbReference>
<dbReference type="EC" id="3.6.3.-" evidence="6"/>
<dbReference type="PROSITE" id="PS50893">
    <property type="entry name" value="ABC_TRANSPORTER_2"/>
    <property type="match status" value="1"/>
</dbReference>
<dbReference type="PANTHER" id="PTHR42798:SF6">
    <property type="entry name" value="CELL DIVISION ATP-BINDING PROTEIN FTSE"/>
    <property type="match status" value="1"/>
</dbReference>